<dbReference type="InterPro" id="IPR022893">
    <property type="entry name" value="Shikimate_DH_fam"/>
</dbReference>
<comment type="pathway">
    <text evidence="1">Metabolic intermediate biosynthesis; chorismate biosynthesis; chorismate from D-erythrose 4-phosphate and phosphoenolpyruvate: step 4/7.</text>
</comment>
<evidence type="ECO:0000256" key="2">
    <source>
        <dbReference type="ARBA" id="ARBA00023141"/>
    </source>
</evidence>
<dbReference type="NCBIfam" id="NF001311">
    <property type="entry name" value="PRK00258.1-3"/>
    <property type="match status" value="1"/>
</dbReference>
<dbReference type="Gene3D" id="3.40.50.10860">
    <property type="entry name" value="Leucine Dehydrogenase, chain A, domain 1"/>
    <property type="match status" value="1"/>
</dbReference>
<dbReference type="AlphaFoldDB" id="A0A6L9S9G1"/>
<evidence type="ECO:0000259" key="3">
    <source>
        <dbReference type="Pfam" id="PF08501"/>
    </source>
</evidence>
<gene>
    <name evidence="5" type="ORF">G1H10_14290</name>
</gene>
<dbReference type="Pfam" id="PF18317">
    <property type="entry name" value="SDH_C"/>
    <property type="match status" value="1"/>
</dbReference>
<dbReference type="GO" id="GO:0009073">
    <property type="term" value="P:aromatic amino acid family biosynthetic process"/>
    <property type="evidence" value="ECO:0007669"/>
    <property type="project" value="UniProtKB-KW"/>
</dbReference>
<dbReference type="RefSeq" id="WP_163738774.1">
    <property type="nucleotide sequence ID" value="NZ_JAAGOA010000009.1"/>
</dbReference>
<dbReference type="GO" id="GO:0004764">
    <property type="term" value="F:shikimate 3-dehydrogenase (NADP+) activity"/>
    <property type="evidence" value="ECO:0007669"/>
    <property type="project" value="UniProtKB-EC"/>
</dbReference>
<keyword evidence="5" id="KW-0560">Oxidoreductase</keyword>
<dbReference type="GO" id="GO:0050661">
    <property type="term" value="F:NADP binding"/>
    <property type="evidence" value="ECO:0007669"/>
    <property type="project" value="TreeGrafter"/>
</dbReference>
<organism evidence="5 6">
    <name type="scientific">Phytoactinopolyspora halotolerans</name>
    <dbReference type="NCBI Taxonomy" id="1981512"/>
    <lineage>
        <taxon>Bacteria</taxon>
        <taxon>Bacillati</taxon>
        <taxon>Actinomycetota</taxon>
        <taxon>Actinomycetes</taxon>
        <taxon>Jiangellales</taxon>
        <taxon>Jiangellaceae</taxon>
        <taxon>Phytoactinopolyspora</taxon>
    </lineage>
</organism>
<keyword evidence="6" id="KW-1185">Reference proteome</keyword>
<dbReference type="EC" id="1.1.1.25" evidence="5"/>
<dbReference type="PANTHER" id="PTHR21089">
    <property type="entry name" value="SHIKIMATE DEHYDROGENASE"/>
    <property type="match status" value="1"/>
</dbReference>
<keyword evidence="2" id="KW-0057">Aromatic amino acid biosynthesis</keyword>
<evidence type="ECO:0000259" key="4">
    <source>
        <dbReference type="Pfam" id="PF18317"/>
    </source>
</evidence>
<dbReference type="Proteomes" id="UP000475214">
    <property type="component" value="Unassembled WGS sequence"/>
</dbReference>
<evidence type="ECO:0000256" key="1">
    <source>
        <dbReference type="ARBA" id="ARBA00004871"/>
    </source>
</evidence>
<dbReference type="GO" id="GO:0005829">
    <property type="term" value="C:cytosol"/>
    <property type="evidence" value="ECO:0007669"/>
    <property type="project" value="TreeGrafter"/>
</dbReference>
<comment type="caution">
    <text evidence="5">The sequence shown here is derived from an EMBL/GenBank/DDBJ whole genome shotgun (WGS) entry which is preliminary data.</text>
</comment>
<reference evidence="5 6" key="1">
    <citation type="submission" date="2020-02" db="EMBL/GenBank/DDBJ databases">
        <authorList>
            <person name="Li X.-J."/>
            <person name="Han X.-M."/>
        </authorList>
    </citation>
    <scope>NUCLEOTIDE SEQUENCE [LARGE SCALE GENOMIC DNA]</scope>
    <source>
        <strain evidence="5 6">CCTCC AB 2017055</strain>
    </source>
</reference>
<dbReference type="InterPro" id="IPR041121">
    <property type="entry name" value="SDH_C"/>
</dbReference>
<dbReference type="EMBL" id="JAAGOA010000009">
    <property type="protein sequence ID" value="NEE01341.1"/>
    <property type="molecule type" value="Genomic_DNA"/>
</dbReference>
<sequence length="281" mass="29052">MPAESMRRCAVLGSPIGHSLSPVIHRAAYRELGLDWQYTAHEVDEAGLAAFVAGLDASWRGLSLTMPLKRVVFDVADEVVEPAGTVGAANTLIRADDGRLSAYNTDVPGLVGALAERAVAAAPQVVCVWGGGATAASVLAALAQLDAGDVHVHARSPERARPAISVGEASGLRVVHASWEVGPECREAALTVNTAPAGALDPLAETLAVGASGRALFDVVYDPWPTVPAAHWTKAGGDVVNGLDLLVHQALGQIELMTGRLVPIAVLRDAAERELAARAAP</sequence>
<protein>
    <submittedName>
        <fullName evidence="5">Shikimate dehydrogenase</fullName>
        <ecNumber evidence="5">1.1.1.25</ecNumber>
    </submittedName>
</protein>
<evidence type="ECO:0000313" key="5">
    <source>
        <dbReference type="EMBL" id="NEE01341.1"/>
    </source>
</evidence>
<proteinExistence type="predicted"/>
<dbReference type="CDD" id="cd01065">
    <property type="entry name" value="NAD_bind_Shikimate_DH"/>
    <property type="match status" value="1"/>
</dbReference>
<feature type="domain" description="SDH C-terminal" evidence="4">
    <location>
        <begin position="242"/>
        <end position="271"/>
    </location>
</feature>
<evidence type="ECO:0000313" key="6">
    <source>
        <dbReference type="Proteomes" id="UP000475214"/>
    </source>
</evidence>
<feature type="domain" description="Shikimate dehydrogenase substrate binding N-terminal" evidence="3">
    <location>
        <begin position="11"/>
        <end position="92"/>
    </location>
</feature>
<dbReference type="Gene3D" id="3.40.50.720">
    <property type="entry name" value="NAD(P)-binding Rossmann-like Domain"/>
    <property type="match status" value="1"/>
</dbReference>
<dbReference type="PANTHER" id="PTHR21089:SF1">
    <property type="entry name" value="BIFUNCTIONAL 3-DEHYDROQUINATE DEHYDRATASE_SHIKIMATE DEHYDROGENASE, CHLOROPLASTIC"/>
    <property type="match status" value="1"/>
</dbReference>
<accession>A0A6L9S9G1</accession>
<dbReference type="Pfam" id="PF08501">
    <property type="entry name" value="Shikimate_dh_N"/>
    <property type="match status" value="1"/>
</dbReference>
<dbReference type="InterPro" id="IPR036291">
    <property type="entry name" value="NAD(P)-bd_dom_sf"/>
</dbReference>
<dbReference type="GO" id="GO:0019632">
    <property type="term" value="P:shikimate metabolic process"/>
    <property type="evidence" value="ECO:0007669"/>
    <property type="project" value="TreeGrafter"/>
</dbReference>
<dbReference type="InterPro" id="IPR013708">
    <property type="entry name" value="Shikimate_DH-bd_N"/>
</dbReference>
<dbReference type="SUPFAM" id="SSF51735">
    <property type="entry name" value="NAD(P)-binding Rossmann-fold domains"/>
    <property type="match status" value="1"/>
</dbReference>
<dbReference type="SUPFAM" id="SSF53223">
    <property type="entry name" value="Aminoacid dehydrogenase-like, N-terminal domain"/>
    <property type="match status" value="1"/>
</dbReference>
<keyword evidence="2" id="KW-0028">Amino-acid biosynthesis</keyword>
<dbReference type="InterPro" id="IPR046346">
    <property type="entry name" value="Aminoacid_DH-like_N_sf"/>
</dbReference>
<name>A0A6L9S9G1_9ACTN</name>
<dbReference type="GO" id="GO:0009423">
    <property type="term" value="P:chorismate biosynthetic process"/>
    <property type="evidence" value="ECO:0007669"/>
    <property type="project" value="TreeGrafter"/>
</dbReference>